<gene>
    <name evidence="2" type="ORF">LC1Nh_0502</name>
</gene>
<evidence type="ECO:0000313" key="2">
    <source>
        <dbReference type="EMBL" id="QGA80402.1"/>
    </source>
</evidence>
<dbReference type="Gene3D" id="3.30.460.10">
    <property type="entry name" value="Beta Polymerase, domain 2"/>
    <property type="match status" value="1"/>
</dbReference>
<dbReference type="Pfam" id="PF18765">
    <property type="entry name" value="Polbeta"/>
    <property type="match status" value="1"/>
</dbReference>
<dbReference type="SUPFAM" id="SSF81301">
    <property type="entry name" value="Nucleotidyltransferase"/>
    <property type="match status" value="1"/>
</dbReference>
<dbReference type="AlphaFoldDB" id="A0A5Q0UFK9"/>
<dbReference type="PROSITE" id="PS51063">
    <property type="entry name" value="HTH_CRP_2"/>
    <property type="match status" value="1"/>
</dbReference>
<sequence>MAEEVSVAPSTVSRIVSEIEEEGLVSVGENRGRMEIQASRNKYFRDVKRAYNIYSLTSSGLINSIEEKCIPVAIVLFGSYSRGEDKASSDIDIAVLEGKKFDRDLSEYEEELGREINIHNIKLDEAGENFVEALANGITMRGHLEL</sequence>
<keyword evidence="3" id="KW-1185">Reference proteome</keyword>
<dbReference type="EMBL" id="CP040089">
    <property type="protein sequence ID" value="QGA80402.1"/>
    <property type="molecule type" value="Genomic_DNA"/>
</dbReference>
<protein>
    <recommendedName>
        <fullName evidence="1">HTH crp-type domain-containing protein</fullName>
    </recommendedName>
</protein>
<dbReference type="Proteomes" id="UP000377803">
    <property type="component" value="Chromosome"/>
</dbReference>
<dbReference type="InterPro" id="IPR012318">
    <property type="entry name" value="HTH_CRP"/>
</dbReference>
<feature type="domain" description="HTH crp-type" evidence="1">
    <location>
        <begin position="1"/>
        <end position="57"/>
    </location>
</feature>
<dbReference type="InterPro" id="IPR043519">
    <property type="entry name" value="NT_sf"/>
</dbReference>
<organism evidence="2 3">
    <name type="scientific">Candidatus Nanohalobium constans</name>
    <dbReference type="NCBI Taxonomy" id="2565781"/>
    <lineage>
        <taxon>Archaea</taxon>
        <taxon>Candidatus Nanohalarchaeota</taxon>
        <taxon>Candidatus Nanohalobia</taxon>
        <taxon>Candidatus Nanohalobiales</taxon>
        <taxon>Candidatus Nanohalobiaceae</taxon>
        <taxon>Candidatus Nanohalobium</taxon>
    </lineage>
</organism>
<dbReference type="GO" id="GO:0006355">
    <property type="term" value="P:regulation of DNA-templated transcription"/>
    <property type="evidence" value="ECO:0007669"/>
    <property type="project" value="InterPro"/>
</dbReference>
<evidence type="ECO:0000313" key="3">
    <source>
        <dbReference type="Proteomes" id="UP000377803"/>
    </source>
</evidence>
<accession>A0A5Q0UFK9</accession>
<dbReference type="InterPro" id="IPR041633">
    <property type="entry name" value="Polbeta"/>
</dbReference>
<evidence type="ECO:0000259" key="1">
    <source>
        <dbReference type="PROSITE" id="PS51063"/>
    </source>
</evidence>
<reference evidence="3" key="1">
    <citation type="submission" date="2019-05" db="EMBL/GenBank/DDBJ databases">
        <title>Candidatus Nanohalobium constans, a novel model system to study the DPANN nano-sized archaea: genomic and physiological characterization of a nanoarchaeon co-cultured with its chitinotrophic host.</title>
        <authorList>
            <person name="La Cono V."/>
            <person name="Arcadi E."/>
            <person name="Crisafi F."/>
            <person name="Denaro R."/>
            <person name="La Spada G."/>
            <person name="Messina E."/>
            <person name="Smedile F."/>
            <person name="Toshchakov S.V."/>
            <person name="Shevchenko M.A."/>
            <person name="Golyshin P.N."/>
            <person name="Golyshina O.V."/>
            <person name="Ferrer M."/>
            <person name="Rohde M."/>
            <person name="Mushegian A."/>
            <person name="Sorokin D.Y."/>
            <person name="Giuliano L."/>
            <person name="Yakimov M.M."/>
        </authorList>
    </citation>
    <scope>NUCLEOTIDE SEQUENCE [LARGE SCALE GENOMIC DNA]</scope>
    <source>
        <strain evidence="3">LC1Nh</strain>
    </source>
</reference>
<dbReference type="GO" id="GO:0003677">
    <property type="term" value="F:DNA binding"/>
    <property type="evidence" value="ECO:0007669"/>
    <property type="project" value="InterPro"/>
</dbReference>
<dbReference type="KEGG" id="ncon:LC1Nh_0502"/>
<dbReference type="CDD" id="cd05403">
    <property type="entry name" value="NT_KNTase_like"/>
    <property type="match status" value="1"/>
</dbReference>
<proteinExistence type="predicted"/>
<name>A0A5Q0UFK9_9ARCH</name>